<accession>A0ABQ8JPG2</accession>
<reference evidence="1 2" key="2">
    <citation type="journal article" date="2022" name="Mol. Biol. Evol.">
        <title>Comparative Genomics Reveals Insights into the Divergent Evolution of Astigmatic Mites and Household Pest Adaptations.</title>
        <authorList>
            <person name="Xiong Q."/>
            <person name="Wan A.T."/>
            <person name="Liu X."/>
            <person name="Fung C.S."/>
            <person name="Xiao X."/>
            <person name="Malainual N."/>
            <person name="Hou J."/>
            <person name="Wang L."/>
            <person name="Wang M."/>
            <person name="Yang K.Y."/>
            <person name="Cui Y."/>
            <person name="Leung E.L."/>
            <person name="Nong W."/>
            <person name="Shin S.K."/>
            <person name="Au S.W."/>
            <person name="Jeong K.Y."/>
            <person name="Chew F.T."/>
            <person name="Hui J.H."/>
            <person name="Leung T.F."/>
            <person name="Tungtrongchitr A."/>
            <person name="Zhong N."/>
            <person name="Liu Z."/>
            <person name="Tsui S.K."/>
        </authorList>
    </citation>
    <scope>NUCLEOTIDE SEQUENCE [LARGE SCALE GENOMIC DNA]</scope>
    <source>
        <strain evidence="1">Derp</strain>
    </source>
</reference>
<dbReference type="EMBL" id="NJHN03000029">
    <property type="protein sequence ID" value="KAH9424498.1"/>
    <property type="molecule type" value="Genomic_DNA"/>
</dbReference>
<gene>
    <name evidence="1" type="ORF">DERP_004683</name>
</gene>
<protein>
    <submittedName>
        <fullName evidence="1">Uncharacterized protein</fullName>
    </submittedName>
</protein>
<dbReference type="Proteomes" id="UP000887458">
    <property type="component" value="Unassembled WGS sequence"/>
</dbReference>
<evidence type="ECO:0000313" key="2">
    <source>
        <dbReference type="Proteomes" id="UP000887458"/>
    </source>
</evidence>
<name>A0ABQ8JPG2_DERPT</name>
<comment type="caution">
    <text evidence="1">The sequence shown here is derived from an EMBL/GenBank/DDBJ whole genome shotgun (WGS) entry which is preliminary data.</text>
</comment>
<reference evidence="1 2" key="1">
    <citation type="journal article" date="2018" name="J. Allergy Clin. Immunol.">
        <title>High-quality assembly of Dermatophagoides pteronyssinus genome and transcriptome reveals a wide range of novel allergens.</title>
        <authorList>
            <person name="Liu X.Y."/>
            <person name="Yang K.Y."/>
            <person name="Wang M.Q."/>
            <person name="Kwok J.S."/>
            <person name="Zeng X."/>
            <person name="Yang Z."/>
            <person name="Xiao X.J."/>
            <person name="Lau C.P."/>
            <person name="Li Y."/>
            <person name="Huang Z.M."/>
            <person name="Ba J.G."/>
            <person name="Yim A.K."/>
            <person name="Ouyang C.Y."/>
            <person name="Ngai S.M."/>
            <person name="Chan T.F."/>
            <person name="Leung E.L."/>
            <person name="Liu L."/>
            <person name="Liu Z.G."/>
            <person name="Tsui S.K."/>
        </authorList>
    </citation>
    <scope>NUCLEOTIDE SEQUENCE [LARGE SCALE GENOMIC DNA]</scope>
    <source>
        <strain evidence="1">Derp</strain>
    </source>
</reference>
<sequence>MKITVKELSTSTTTLSTLTSFVDEVIVDGGVGELEAVFHIRILNANNIFIRYDDIVGSQILNKN</sequence>
<keyword evidence="2" id="KW-1185">Reference proteome</keyword>
<organism evidence="1 2">
    <name type="scientific">Dermatophagoides pteronyssinus</name>
    <name type="common">European house dust mite</name>
    <dbReference type="NCBI Taxonomy" id="6956"/>
    <lineage>
        <taxon>Eukaryota</taxon>
        <taxon>Metazoa</taxon>
        <taxon>Ecdysozoa</taxon>
        <taxon>Arthropoda</taxon>
        <taxon>Chelicerata</taxon>
        <taxon>Arachnida</taxon>
        <taxon>Acari</taxon>
        <taxon>Acariformes</taxon>
        <taxon>Sarcoptiformes</taxon>
        <taxon>Astigmata</taxon>
        <taxon>Psoroptidia</taxon>
        <taxon>Analgoidea</taxon>
        <taxon>Pyroglyphidae</taxon>
        <taxon>Dermatophagoidinae</taxon>
        <taxon>Dermatophagoides</taxon>
    </lineage>
</organism>
<evidence type="ECO:0000313" key="1">
    <source>
        <dbReference type="EMBL" id="KAH9424498.1"/>
    </source>
</evidence>
<proteinExistence type="predicted"/>